<dbReference type="PROSITE" id="PS00020">
    <property type="entry name" value="ACTININ_2"/>
    <property type="match status" value="1"/>
</dbReference>
<organism evidence="7 8">
    <name type="scientific">Trichoplax adhaerens</name>
    <name type="common">Trichoplax reptans</name>
    <dbReference type="NCBI Taxonomy" id="10228"/>
    <lineage>
        <taxon>Eukaryota</taxon>
        <taxon>Metazoa</taxon>
        <taxon>Placozoa</taxon>
        <taxon>Uniplacotomia</taxon>
        <taxon>Trichoplacea</taxon>
        <taxon>Trichoplacidae</taxon>
        <taxon>Trichoplax</taxon>
    </lineage>
</organism>
<keyword evidence="3" id="KW-0106">Calcium</keyword>
<evidence type="ECO:0000259" key="6">
    <source>
        <dbReference type="PROSITE" id="PS50222"/>
    </source>
</evidence>
<dbReference type="PANTHER" id="PTHR19961">
    <property type="entry name" value="FIMBRIN/PLASTIN"/>
    <property type="match status" value="1"/>
</dbReference>
<dbReference type="GO" id="GO:0032432">
    <property type="term" value="C:actin filament bundle"/>
    <property type="evidence" value="ECO:0000318"/>
    <property type="project" value="GO_Central"/>
</dbReference>
<dbReference type="InterPro" id="IPR018247">
    <property type="entry name" value="EF_Hand_1_Ca_BS"/>
</dbReference>
<dbReference type="GeneID" id="6756705"/>
<dbReference type="FunFam" id="1.10.418.10:FF:000042">
    <property type="entry name" value="Fimbrin, putative"/>
    <property type="match status" value="1"/>
</dbReference>
<dbReference type="GO" id="GO:0005737">
    <property type="term" value="C:cytoplasm"/>
    <property type="evidence" value="ECO:0000318"/>
    <property type="project" value="GO_Central"/>
</dbReference>
<dbReference type="CDD" id="cd21298">
    <property type="entry name" value="CH_PLS_rpt3"/>
    <property type="match status" value="1"/>
</dbReference>
<dbReference type="CDD" id="cd21292">
    <property type="entry name" value="CH_PLS_rpt1"/>
    <property type="match status" value="1"/>
</dbReference>
<dbReference type="FunFam" id="1.10.418.10:FF:000010">
    <property type="entry name" value="Plastin-3 isoform 1"/>
    <property type="match status" value="1"/>
</dbReference>
<dbReference type="InterPro" id="IPR039959">
    <property type="entry name" value="Fimbrin/Plastin"/>
</dbReference>
<dbReference type="InterPro" id="IPR036872">
    <property type="entry name" value="CH_dom_sf"/>
</dbReference>
<dbReference type="GO" id="GO:0051639">
    <property type="term" value="P:actin filament network formation"/>
    <property type="evidence" value="ECO:0000318"/>
    <property type="project" value="GO_Central"/>
</dbReference>
<dbReference type="SMART" id="SM00033">
    <property type="entry name" value="CH"/>
    <property type="match status" value="4"/>
</dbReference>
<dbReference type="InterPro" id="IPR002048">
    <property type="entry name" value="EF_hand_dom"/>
</dbReference>
<dbReference type="FunCoup" id="B3S5U7">
    <property type="interactions" value="1401"/>
</dbReference>
<gene>
    <name evidence="7" type="ORF">TRIADDRAFT_59481</name>
</gene>
<dbReference type="InterPro" id="IPR001589">
    <property type="entry name" value="Actinin_actin-bd_CS"/>
</dbReference>
<dbReference type="CDD" id="cd00051">
    <property type="entry name" value="EFh"/>
    <property type="match status" value="1"/>
</dbReference>
<evidence type="ECO:0000259" key="5">
    <source>
        <dbReference type="PROSITE" id="PS50021"/>
    </source>
</evidence>
<dbReference type="GO" id="GO:0005884">
    <property type="term" value="C:actin filament"/>
    <property type="evidence" value="ECO:0000318"/>
    <property type="project" value="GO_Central"/>
</dbReference>
<sequence length="616" mass="68429">MAAAPELPESIVKQIRNSFNKFDIDKNGHITSAEIGNVMKALGEDIPGFKLRQIINEVDRDKNGTVEFNEFLQIFASTTGQATAHGFKAVIQKVDNIQVASSTTEANDQGTKHSSSDAEYRSFTNWINTSLKNDGSLAKYLPIDNTLGKNELFERCKDGIILCKLINLSASKTVDERAINTTKLTAFTMQENQTLVINSARAIGCTVVNIGPQDIMQGRQHLILGLLWQIIRIGLFAKTNINNCPAIAAVIHEGETLNDILKLSPEEILMRWFNHHLKAAGSNRRINNFSGDIKDSEAYSVLLHQLVPSKCCPSSDIMKAKDLTKRAECLLFEAEKIGCRHFIGAKDVVAGNQKLNLAFVANLFNNYPALVPKSNEEIEAYDESREEKTFRNWMNSLGVNPFINNLYYDIRDGMVLFQLYDKIKPGVVNWDKVNRPPFKQMGGKMKKIENCNYAVEIGKNLKFSLVGIGGEDIFNGTKTLVTALVWQMMREYTLALLAKLVHSDKPISDSEIIDWVNSKLKKARKTSAISSFKDPSISTSLAVIDLVDAIVPGSVDYNIVNSGQTEMEKQLNAQYAVTMARRIGAAVFALPADLIEIKPKMVLTIFASLQTAALQK</sequence>
<dbReference type="PANTHER" id="PTHR19961:SF18">
    <property type="entry name" value="FI19014P1"/>
    <property type="match status" value="1"/>
</dbReference>
<feature type="domain" description="Calponin-homology (CH)" evidence="5">
    <location>
        <begin position="117"/>
        <end position="235"/>
    </location>
</feature>
<dbReference type="InterPro" id="IPR011992">
    <property type="entry name" value="EF-hand-dom_pair"/>
</dbReference>
<dbReference type="STRING" id="10228.B3S5U7"/>
<feature type="domain" description="EF-hand" evidence="6">
    <location>
        <begin position="46"/>
        <end position="81"/>
    </location>
</feature>
<dbReference type="OrthoDB" id="431378at2759"/>
<proteinExistence type="predicted"/>
<evidence type="ECO:0008006" key="9">
    <source>
        <dbReference type="Google" id="ProtNLM"/>
    </source>
</evidence>
<dbReference type="GO" id="GO:0051017">
    <property type="term" value="P:actin filament bundle assembly"/>
    <property type="evidence" value="ECO:0000318"/>
    <property type="project" value="GO_Central"/>
</dbReference>
<dbReference type="FunFam" id="1.10.238.10:FF:000263">
    <property type="entry name" value="plastin-1 isoform X2"/>
    <property type="match status" value="1"/>
</dbReference>
<dbReference type="CDD" id="cd21295">
    <property type="entry name" value="CH_PLS_rpt2"/>
    <property type="match status" value="1"/>
</dbReference>
<keyword evidence="8" id="KW-1185">Reference proteome</keyword>
<dbReference type="InterPro" id="IPR001715">
    <property type="entry name" value="CH_dom"/>
</dbReference>
<dbReference type="Proteomes" id="UP000009022">
    <property type="component" value="Unassembled WGS sequence"/>
</dbReference>
<dbReference type="eggNOG" id="KOG0046">
    <property type="taxonomic scope" value="Eukaryota"/>
</dbReference>
<dbReference type="SUPFAM" id="SSF47576">
    <property type="entry name" value="Calponin-homology domain, CH-domain"/>
    <property type="match status" value="1"/>
</dbReference>
<dbReference type="EMBL" id="DS985251">
    <property type="protein sequence ID" value="EDV21962.1"/>
    <property type="molecule type" value="Genomic_DNA"/>
</dbReference>
<keyword evidence="4" id="KW-0009">Actin-binding</keyword>
<evidence type="ECO:0000313" key="7">
    <source>
        <dbReference type="EMBL" id="EDV21962.1"/>
    </source>
</evidence>
<accession>B3S5U7</accession>
<dbReference type="HOGENOM" id="CLU_015284_2_0_1"/>
<dbReference type="CDD" id="cd21301">
    <property type="entry name" value="CH_PLS_rpt4"/>
    <property type="match status" value="1"/>
</dbReference>
<protein>
    <recommendedName>
        <fullName evidence="9">Fimbrin</fullName>
    </recommendedName>
</protein>
<dbReference type="GO" id="GO:0005509">
    <property type="term" value="F:calcium ion binding"/>
    <property type="evidence" value="ECO:0007669"/>
    <property type="project" value="InterPro"/>
</dbReference>
<dbReference type="SMART" id="SM00054">
    <property type="entry name" value="EFh"/>
    <property type="match status" value="2"/>
</dbReference>
<dbReference type="OMA" id="VNHPPFK"/>
<feature type="domain" description="Calponin-homology (CH)" evidence="5">
    <location>
        <begin position="263"/>
        <end position="368"/>
    </location>
</feature>
<dbReference type="PROSITE" id="PS50222">
    <property type="entry name" value="EF_HAND_2"/>
    <property type="match status" value="2"/>
</dbReference>
<dbReference type="PhylomeDB" id="B3S5U7"/>
<dbReference type="PROSITE" id="PS00018">
    <property type="entry name" value="EF_HAND_1"/>
    <property type="match status" value="2"/>
</dbReference>
<keyword evidence="2" id="KW-0677">Repeat</keyword>
<feature type="domain" description="Calponin-homology (CH)" evidence="5">
    <location>
        <begin position="384"/>
        <end position="493"/>
    </location>
</feature>
<evidence type="ECO:0000256" key="2">
    <source>
        <dbReference type="ARBA" id="ARBA00022737"/>
    </source>
</evidence>
<feature type="domain" description="EF-hand" evidence="6">
    <location>
        <begin position="10"/>
        <end position="45"/>
    </location>
</feature>
<dbReference type="PROSITE" id="PS00019">
    <property type="entry name" value="ACTININ_1"/>
    <property type="match status" value="1"/>
</dbReference>
<dbReference type="PROSITE" id="PS50021">
    <property type="entry name" value="CH"/>
    <property type="match status" value="4"/>
</dbReference>
<dbReference type="CTD" id="6756705"/>
<name>B3S5U7_TRIAD</name>
<dbReference type="Pfam" id="PF00307">
    <property type="entry name" value="CH"/>
    <property type="match status" value="4"/>
</dbReference>
<reference evidence="7 8" key="1">
    <citation type="journal article" date="2008" name="Nature">
        <title>The Trichoplax genome and the nature of placozoans.</title>
        <authorList>
            <person name="Srivastava M."/>
            <person name="Begovic E."/>
            <person name="Chapman J."/>
            <person name="Putnam N.H."/>
            <person name="Hellsten U."/>
            <person name="Kawashima T."/>
            <person name="Kuo A."/>
            <person name="Mitros T."/>
            <person name="Salamov A."/>
            <person name="Carpenter M.L."/>
            <person name="Signorovitch A.Y."/>
            <person name="Moreno M.A."/>
            <person name="Kamm K."/>
            <person name="Grimwood J."/>
            <person name="Schmutz J."/>
            <person name="Shapiro H."/>
            <person name="Grigoriev I.V."/>
            <person name="Buss L.W."/>
            <person name="Schierwater B."/>
            <person name="Dellaporta S.L."/>
            <person name="Rokhsar D.S."/>
        </authorList>
    </citation>
    <scope>NUCLEOTIDE SEQUENCE [LARGE SCALE GENOMIC DNA]</scope>
    <source>
        <strain evidence="7 8">Grell-BS-1999</strain>
    </source>
</reference>
<dbReference type="Pfam" id="PF13499">
    <property type="entry name" value="EF-hand_7"/>
    <property type="match status" value="1"/>
</dbReference>
<dbReference type="InParanoid" id="B3S5U7"/>
<dbReference type="GO" id="GO:0051015">
    <property type="term" value="F:actin filament binding"/>
    <property type="evidence" value="ECO:0000318"/>
    <property type="project" value="GO_Central"/>
</dbReference>
<feature type="domain" description="Calponin-homology (CH)" evidence="5">
    <location>
        <begin position="506"/>
        <end position="614"/>
    </location>
</feature>
<keyword evidence="1" id="KW-0479">Metal-binding</keyword>
<dbReference type="FunFam" id="1.10.418.10:FF:000016">
    <property type="entry name" value="Probable fimbrin"/>
    <property type="match status" value="1"/>
</dbReference>
<dbReference type="Gene3D" id="1.10.238.10">
    <property type="entry name" value="EF-hand"/>
    <property type="match status" value="1"/>
</dbReference>
<dbReference type="RefSeq" id="XP_002115599.1">
    <property type="nucleotide sequence ID" value="XM_002115563.1"/>
</dbReference>
<dbReference type="FunFam" id="1.10.418.10:FF:000066">
    <property type="entry name" value="plastin-1 isoform X2"/>
    <property type="match status" value="1"/>
</dbReference>
<dbReference type="KEGG" id="tad:TRIADDRAFT_59481"/>
<evidence type="ECO:0000313" key="8">
    <source>
        <dbReference type="Proteomes" id="UP000009022"/>
    </source>
</evidence>
<dbReference type="Gene3D" id="1.10.418.10">
    <property type="entry name" value="Calponin-like domain"/>
    <property type="match status" value="4"/>
</dbReference>
<dbReference type="AlphaFoldDB" id="B3S5U7"/>
<dbReference type="SUPFAM" id="SSF47473">
    <property type="entry name" value="EF-hand"/>
    <property type="match status" value="1"/>
</dbReference>
<evidence type="ECO:0000256" key="4">
    <source>
        <dbReference type="ARBA" id="ARBA00023203"/>
    </source>
</evidence>
<evidence type="ECO:0000256" key="3">
    <source>
        <dbReference type="ARBA" id="ARBA00022837"/>
    </source>
</evidence>
<evidence type="ECO:0000256" key="1">
    <source>
        <dbReference type="ARBA" id="ARBA00022723"/>
    </source>
</evidence>